<gene>
    <name evidence="7" type="ORF">SAMN05660874_03377</name>
</gene>
<feature type="binding site" evidence="2">
    <location>
        <position position="122"/>
    </location>
    <ligand>
        <name>Fe cation</name>
        <dbReference type="ChEBI" id="CHEBI:24875"/>
    </ligand>
</feature>
<organism evidence="7 8">
    <name type="scientific">Saccharopolyspora flava</name>
    <dbReference type="NCBI Taxonomy" id="95161"/>
    <lineage>
        <taxon>Bacteria</taxon>
        <taxon>Bacillati</taxon>
        <taxon>Actinomycetota</taxon>
        <taxon>Actinomycetes</taxon>
        <taxon>Pseudonocardiales</taxon>
        <taxon>Pseudonocardiaceae</taxon>
        <taxon>Saccharopolyspora</taxon>
    </lineage>
</organism>
<feature type="binding site" evidence="2">
    <location>
        <position position="78"/>
    </location>
    <ligand>
        <name>Fe cation</name>
        <dbReference type="ChEBI" id="CHEBI:24875"/>
    </ligand>
</feature>
<dbReference type="EMBL" id="FOZX01000005">
    <property type="protein sequence ID" value="SFS79903.1"/>
    <property type="molecule type" value="Genomic_DNA"/>
</dbReference>
<dbReference type="STRING" id="95161.SAMN05660874_03377"/>
<feature type="binding site" evidence="2">
    <location>
        <position position="80"/>
    </location>
    <ligand>
        <name>Fe cation</name>
        <dbReference type="ChEBI" id="CHEBI:24875"/>
    </ligand>
</feature>
<keyword evidence="2" id="KW-0479">Metal-binding</keyword>
<dbReference type="Proteomes" id="UP000198852">
    <property type="component" value="Unassembled WGS sequence"/>
</dbReference>
<dbReference type="InterPro" id="IPR008778">
    <property type="entry name" value="Pirin_C_dom"/>
</dbReference>
<protein>
    <recommendedName>
        <fullName evidence="9">Pirin</fullName>
    </recommendedName>
</protein>
<evidence type="ECO:0000256" key="1">
    <source>
        <dbReference type="ARBA" id="ARBA00008416"/>
    </source>
</evidence>
<dbReference type="OrthoDB" id="9780903at2"/>
<evidence type="ECO:0000313" key="8">
    <source>
        <dbReference type="Proteomes" id="UP000198852"/>
    </source>
</evidence>
<evidence type="ECO:0000259" key="5">
    <source>
        <dbReference type="Pfam" id="PF02678"/>
    </source>
</evidence>
<dbReference type="GO" id="GO:0046872">
    <property type="term" value="F:metal ion binding"/>
    <property type="evidence" value="ECO:0007669"/>
    <property type="project" value="UniProtKB-KW"/>
</dbReference>
<feature type="region of interest" description="Disordered" evidence="4">
    <location>
        <begin position="1"/>
        <end position="31"/>
    </location>
</feature>
<dbReference type="RefSeq" id="WP_093418778.1">
    <property type="nucleotide sequence ID" value="NZ_FOZX01000005.1"/>
</dbReference>
<dbReference type="PANTHER" id="PTHR13903:SF8">
    <property type="entry name" value="PIRIN"/>
    <property type="match status" value="1"/>
</dbReference>
<dbReference type="SUPFAM" id="SSF51182">
    <property type="entry name" value="RmlC-like cupins"/>
    <property type="match status" value="1"/>
</dbReference>
<comment type="cofactor">
    <cofactor evidence="2">
        <name>Fe cation</name>
        <dbReference type="ChEBI" id="CHEBI:24875"/>
    </cofactor>
    <text evidence="2">Binds 1 Fe cation per subunit.</text>
</comment>
<reference evidence="8" key="1">
    <citation type="submission" date="2016-10" db="EMBL/GenBank/DDBJ databases">
        <authorList>
            <person name="Varghese N."/>
            <person name="Submissions S."/>
        </authorList>
    </citation>
    <scope>NUCLEOTIDE SEQUENCE [LARGE SCALE GENOMIC DNA]</scope>
    <source>
        <strain evidence="8">DSM 44771</strain>
    </source>
</reference>
<evidence type="ECO:0000256" key="4">
    <source>
        <dbReference type="SAM" id="MobiDB-lite"/>
    </source>
</evidence>
<dbReference type="InterPro" id="IPR011051">
    <property type="entry name" value="RmlC_Cupin_sf"/>
</dbReference>
<keyword evidence="2" id="KW-0408">Iron</keyword>
<evidence type="ECO:0000256" key="3">
    <source>
        <dbReference type="RuleBase" id="RU003457"/>
    </source>
</evidence>
<dbReference type="Gene3D" id="2.60.120.10">
    <property type="entry name" value="Jelly Rolls"/>
    <property type="match status" value="2"/>
</dbReference>
<dbReference type="PIRSF" id="PIRSF006232">
    <property type="entry name" value="Pirin"/>
    <property type="match status" value="1"/>
</dbReference>
<dbReference type="InterPro" id="IPR012093">
    <property type="entry name" value="Pirin"/>
</dbReference>
<evidence type="ECO:0000256" key="2">
    <source>
        <dbReference type="PIRSR" id="PIRSR006232-1"/>
    </source>
</evidence>
<name>A0A1I6SSJ5_9PSEU</name>
<dbReference type="Pfam" id="PF02678">
    <property type="entry name" value="Pirin"/>
    <property type="match status" value="1"/>
</dbReference>
<keyword evidence="8" id="KW-1185">Reference proteome</keyword>
<evidence type="ECO:0000259" key="6">
    <source>
        <dbReference type="Pfam" id="PF05726"/>
    </source>
</evidence>
<feature type="domain" description="Pirin C-terminal" evidence="6">
    <location>
        <begin position="194"/>
        <end position="290"/>
    </location>
</feature>
<feature type="domain" description="Pirin N-terminal" evidence="5">
    <location>
        <begin position="45"/>
        <end position="141"/>
    </location>
</feature>
<dbReference type="InterPro" id="IPR003829">
    <property type="entry name" value="Pirin_N_dom"/>
</dbReference>
<feature type="binding site" evidence="2">
    <location>
        <position position="124"/>
    </location>
    <ligand>
        <name>Fe cation</name>
        <dbReference type="ChEBI" id="CHEBI:24875"/>
    </ligand>
</feature>
<dbReference type="PANTHER" id="PTHR13903">
    <property type="entry name" value="PIRIN-RELATED"/>
    <property type="match status" value="1"/>
</dbReference>
<sequence length="330" mass="35448">MSNVENQPDELRCGGVATRAPEPELLQPREVPLGGPRAMLVGRTLPNRDRRMVGAWCFTDFYGPADITGQDGMQVSPHPHTGLQTVSWLLDGQVLHRDSLGNVQLIEPGQLNLMTAGRGISHSEESPVDHSAILHGVQLWVALPAEQRGVDPHFEHHGDLPVITTPEGTATVLMGSLLGGTSPAKTYTPLVGAELLINPGQAMRVPVEAGFEHAVLALSDITVNGREVATGDMLYVGMGCDDVTIGSSGEGRAMLLGGEPFEEEIVMWWNFVGRTHDEVAGARAEWERGREEADEQGRFGVVHGYHSPALPAPALPNAALRARGRTRNPS</sequence>
<dbReference type="CDD" id="cd02909">
    <property type="entry name" value="cupin_pirin_N"/>
    <property type="match status" value="1"/>
</dbReference>
<dbReference type="Pfam" id="PF05726">
    <property type="entry name" value="Pirin_C"/>
    <property type="match status" value="1"/>
</dbReference>
<accession>A0A1I6SSJ5</accession>
<dbReference type="AlphaFoldDB" id="A0A1I6SSJ5"/>
<evidence type="ECO:0000313" key="7">
    <source>
        <dbReference type="EMBL" id="SFS79903.1"/>
    </source>
</evidence>
<dbReference type="InterPro" id="IPR014710">
    <property type="entry name" value="RmlC-like_jellyroll"/>
</dbReference>
<comment type="similarity">
    <text evidence="1 3">Belongs to the pirin family.</text>
</comment>
<proteinExistence type="inferred from homology"/>
<evidence type="ECO:0008006" key="9">
    <source>
        <dbReference type="Google" id="ProtNLM"/>
    </source>
</evidence>